<evidence type="ECO:0000313" key="5">
    <source>
        <dbReference type="Proteomes" id="UP000012047"/>
    </source>
</evidence>
<dbReference type="GO" id="GO:1902201">
    <property type="term" value="P:negative regulation of bacterial-type flagellum-dependent cell motility"/>
    <property type="evidence" value="ECO:0007669"/>
    <property type="project" value="TreeGrafter"/>
</dbReference>
<dbReference type="PANTHER" id="PTHR45138:SF9">
    <property type="entry name" value="DIGUANYLATE CYCLASE DGCM-RELATED"/>
    <property type="match status" value="1"/>
</dbReference>
<dbReference type="EMBL" id="GG704964">
    <property type="protein sequence ID" value="EEY97651.1"/>
    <property type="molecule type" value="Genomic_DNA"/>
</dbReference>
<proteinExistence type="predicted"/>
<dbReference type="SUPFAM" id="SSF55073">
    <property type="entry name" value="Nucleotide cyclase"/>
    <property type="match status" value="1"/>
</dbReference>
<accession>D0S8C9</accession>
<name>D0S8C9_ACIJO</name>
<evidence type="ECO:0000256" key="2">
    <source>
        <dbReference type="ARBA" id="ARBA00034247"/>
    </source>
</evidence>
<dbReference type="eggNOG" id="COG3706">
    <property type="taxonomic scope" value="Bacteria"/>
</dbReference>
<sequence length="226" mass="25686">MNYYYNTDDFNLQTIISENYPDQCNKCNEPRCVCAKGDFALELSQKGIVGISHYDKLTKLANSSALQIILNKHLRNEEKFYVFFMDIDNFGSFNKLHGQHVGDFVLSLVAHELSNNFNKHKIKGGVYRKGGEEFVIVANTSNKEFAYYLAEDLRRAVESIEITDIEEKVTISIGIAYCENGHGDEAIKIADTYMRDAKKSGKNTIRPELDDLPSILEKFAVKNTYA</sequence>
<reference evidence="5" key="1">
    <citation type="journal article" date="2012" name="PLoS ONE">
        <title>The success of Acinetobacter species; genetic, metabolic and virulence attributes.</title>
        <authorList>
            <person name="Peleg A.Y."/>
            <person name="de Breij A."/>
            <person name="Adams M.D."/>
            <person name="Cerqueira G.M."/>
            <person name="Mocali S."/>
            <person name="Galardini M."/>
            <person name="Nibbering P.H."/>
            <person name="Earl A.M."/>
            <person name="Ward D.V."/>
            <person name="Paterson D.L."/>
            <person name="Seifert H."/>
            <person name="Dijkshoorn L."/>
        </authorList>
    </citation>
    <scope>NUCLEOTIDE SEQUENCE [LARGE SCALE GENOMIC DNA]</scope>
    <source>
        <strain evidence="5">SH046</strain>
    </source>
</reference>
<dbReference type="InterPro" id="IPR029787">
    <property type="entry name" value="Nucleotide_cyclase"/>
</dbReference>
<gene>
    <name evidence="4" type="ORF">HMPREF0016_00734</name>
</gene>
<evidence type="ECO:0000256" key="1">
    <source>
        <dbReference type="ARBA" id="ARBA00012528"/>
    </source>
</evidence>
<dbReference type="HOGENOM" id="CLU_1222607_0_0_6"/>
<comment type="catalytic activity">
    <reaction evidence="2">
        <text>2 GTP = 3',3'-c-di-GMP + 2 diphosphate</text>
        <dbReference type="Rhea" id="RHEA:24898"/>
        <dbReference type="ChEBI" id="CHEBI:33019"/>
        <dbReference type="ChEBI" id="CHEBI:37565"/>
        <dbReference type="ChEBI" id="CHEBI:58805"/>
        <dbReference type="EC" id="2.7.7.65"/>
    </reaction>
</comment>
<dbReference type="NCBIfam" id="TIGR00254">
    <property type="entry name" value="GGDEF"/>
    <property type="match status" value="1"/>
</dbReference>
<organism evidence="4 5">
    <name type="scientific">Acinetobacter johnsonii SH046</name>
    <dbReference type="NCBI Taxonomy" id="575586"/>
    <lineage>
        <taxon>Bacteria</taxon>
        <taxon>Pseudomonadati</taxon>
        <taxon>Pseudomonadota</taxon>
        <taxon>Gammaproteobacteria</taxon>
        <taxon>Moraxellales</taxon>
        <taxon>Moraxellaceae</taxon>
        <taxon>Acinetobacter</taxon>
    </lineage>
</organism>
<dbReference type="AlphaFoldDB" id="D0S8C9"/>
<dbReference type="PROSITE" id="PS50887">
    <property type="entry name" value="GGDEF"/>
    <property type="match status" value="1"/>
</dbReference>
<dbReference type="InterPro" id="IPR000160">
    <property type="entry name" value="GGDEF_dom"/>
</dbReference>
<dbReference type="CDD" id="cd01949">
    <property type="entry name" value="GGDEF"/>
    <property type="match status" value="1"/>
</dbReference>
<dbReference type="GO" id="GO:0043709">
    <property type="term" value="P:cell adhesion involved in single-species biofilm formation"/>
    <property type="evidence" value="ECO:0007669"/>
    <property type="project" value="TreeGrafter"/>
</dbReference>
<dbReference type="InterPro" id="IPR043128">
    <property type="entry name" value="Rev_trsase/Diguanyl_cyclase"/>
</dbReference>
<dbReference type="EC" id="2.7.7.65" evidence="1"/>
<protein>
    <recommendedName>
        <fullName evidence="1">diguanylate cyclase</fullName>
        <ecNumber evidence="1">2.7.7.65</ecNumber>
    </recommendedName>
</protein>
<evidence type="ECO:0000259" key="3">
    <source>
        <dbReference type="PROSITE" id="PS50887"/>
    </source>
</evidence>
<dbReference type="InterPro" id="IPR050469">
    <property type="entry name" value="Diguanylate_Cyclase"/>
</dbReference>
<evidence type="ECO:0000313" key="4">
    <source>
        <dbReference type="EMBL" id="EEY97651.1"/>
    </source>
</evidence>
<feature type="domain" description="GGDEF" evidence="3">
    <location>
        <begin position="78"/>
        <end position="210"/>
    </location>
</feature>
<dbReference type="SMART" id="SM00267">
    <property type="entry name" value="GGDEF"/>
    <property type="match status" value="1"/>
</dbReference>
<dbReference type="Pfam" id="PF00990">
    <property type="entry name" value="GGDEF"/>
    <property type="match status" value="1"/>
</dbReference>
<dbReference type="GO" id="GO:0052621">
    <property type="term" value="F:diguanylate cyclase activity"/>
    <property type="evidence" value="ECO:0007669"/>
    <property type="project" value="UniProtKB-EC"/>
</dbReference>
<dbReference type="Gene3D" id="3.30.70.270">
    <property type="match status" value="1"/>
</dbReference>
<dbReference type="Proteomes" id="UP000012047">
    <property type="component" value="Unassembled WGS sequence"/>
</dbReference>
<dbReference type="PANTHER" id="PTHR45138">
    <property type="entry name" value="REGULATORY COMPONENTS OF SENSORY TRANSDUCTION SYSTEM"/>
    <property type="match status" value="1"/>
</dbReference>
<dbReference type="GO" id="GO:0005886">
    <property type="term" value="C:plasma membrane"/>
    <property type="evidence" value="ECO:0007669"/>
    <property type="project" value="TreeGrafter"/>
</dbReference>